<evidence type="ECO:0000256" key="1">
    <source>
        <dbReference type="ARBA" id="ARBA00023157"/>
    </source>
</evidence>
<feature type="region of interest" description="Disordered" evidence="3">
    <location>
        <begin position="209"/>
        <end position="232"/>
    </location>
</feature>
<keyword evidence="4" id="KW-0472">Membrane</keyword>
<dbReference type="AlphaFoldDB" id="A0A6F9DJB5"/>
<evidence type="ECO:0000256" key="3">
    <source>
        <dbReference type="SAM" id="MobiDB-lite"/>
    </source>
</evidence>
<protein>
    <submittedName>
        <fullName evidence="7">Uncharacterized protein LOC100187518</fullName>
    </submittedName>
</protein>
<feature type="compositionally biased region" description="Basic residues" evidence="3">
    <location>
        <begin position="334"/>
        <end position="349"/>
    </location>
</feature>
<feature type="compositionally biased region" description="Basic and acidic residues" evidence="3">
    <location>
        <begin position="350"/>
        <end position="391"/>
    </location>
</feature>
<feature type="disulfide bond" evidence="2">
    <location>
        <begin position="116"/>
        <end position="133"/>
    </location>
</feature>
<dbReference type="InterPro" id="IPR035914">
    <property type="entry name" value="Sperma_CUB_dom_sf"/>
</dbReference>
<keyword evidence="1 2" id="KW-1015">Disulfide bond</keyword>
<feature type="compositionally biased region" description="Basic and acidic residues" evidence="3">
    <location>
        <begin position="399"/>
        <end position="417"/>
    </location>
</feature>
<keyword evidence="4" id="KW-0812">Transmembrane</keyword>
<sequence>MKFYLKTTLCLCMVVTSLGALLRQRRAGGKVDLPKRIQPPKRISKGEAVVPRPGWTHCIHSIKATNNWRMINAVGLGEILTTQFQCTWNLEVDRAGTKIQIAIQKLELGNTKDGECSKFLEIIDNGKSQGRFCRKNLPGDYFTMGPKLRIDIQGDGALSRWLREKKTPFRVAYRAVPQQQYPPGFRTSTSKPKSYDRYHTGTKHLVNWAAVGNSNTGRKGNKNKEDSSEASGALSTDQIVAISVCCGIAAVFLLAIVVWRCCCVTVKREHDKEKPEDEHASNGYTNQTYPLPGNELIIASEVVRPCRASKSTSSGHISHEGKIEKKPLDDSKERKHRNKQTRHKSRDQKKRSDSPEKRRRRDDRNDVEKRRSRNDKTKEERRHKRKDDERSRRHKKSRRQNDEKHSRNEKSKTDAPRKNPRIPQLKKTIREHRVINVIACDCDVIHGRYWKQLTEVR</sequence>
<keyword evidence="5" id="KW-0732">Signal</keyword>
<evidence type="ECO:0000259" key="6">
    <source>
        <dbReference type="PROSITE" id="PS01180"/>
    </source>
</evidence>
<dbReference type="PROSITE" id="PS01180">
    <property type="entry name" value="CUB"/>
    <property type="match status" value="1"/>
</dbReference>
<evidence type="ECO:0000256" key="4">
    <source>
        <dbReference type="SAM" id="Phobius"/>
    </source>
</evidence>
<feature type="compositionally biased region" description="Basic and acidic residues" evidence="3">
    <location>
        <begin position="317"/>
        <end position="333"/>
    </location>
</feature>
<comment type="caution">
    <text evidence="2">Lacks conserved residue(s) required for the propagation of feature annotation.</text>
</comment>
<feature type="region of interest" description="Disordered" evidence="3">
    <location>
        <begin position="307"/>
        <end position="425"/>
    </location>
</feature>
<reference evidence="7" key="1">
    <citation type="submission" date="2020-04" db="EMBL/GenBank/DDBJ databases">
        <authorList>
            <person name="Neveu A P."/>
        </authorList>
    </citation>
    <scope>NUCLEOTIDE SEQUENCE</scope>
    <source>
        <tissue evidence="7">Whole embryo</tissue>
    </source>
</reference>
<feature type="region of interest" description="Disordered" evidence="3">
    <location>
        <begin position="270"/>
        <end position="291"/>
    </location>
</feature>
<keyword evidence="4" id="KW-1133">Transmembrane helix</keyword>
<evidence type="ECO:0000256" key="2">
    <source>
        <dbReference type="PROSITE-ProRule" id="PRU00059"/>
    </source>
</evidence>
<gene>
    <name evidence="7" type="primary">LOC100187518</name>
</gene>
<name>A0A6F9DJB5_9ASCI</name>
<dbReference type="SUPFAM" id="SSF49854">
    <property type="entry name" value="Spermadhesin, CUB domain"/>
    <property type="match status" value="1"/>
</dbReference>
<evidence type="ECO:0000313" key="7">
    <source>
        <dbReference type="EMBL" id="CAB3263078.1"/>
    </source>
</evidence>
<dbReference type="Gene3D" id="2.60.120.290">
    <property type="entry name" value="Spermadhesin, CUB domain"/>
    <property type="match status" value="1"/>
</dbReference>
<dbReference type="InterPro" id="IPR000859">
    <property type="entry name" value="CUB_dom"/>
</dbReference>
<dbReference type="EMBL" id="LR787216">
    <property type="protein sequence ID" value="CAB3263078.1"/>
    <property type="molecule type" value="mRNA"/>
</dbReference>
<feature type="domain" description="CUB" evidence="6">
    <location>
        <begin position="58"/>
        <end position="176"/>
    </location>
</feature>
<accession>A0A6F9DJB5</accession>
<feature type="compositionally biased region" description="Basic and acidic residues" evidence="3">
    <location>
        <begin position="270"/>
        <end position="280"/>
    </location>
</feature>
<feature type="signal peptide" evidence="5">
    <location>
        <begin position="1"/>
        <end position="19"/>
    </location>
</feature>
<evidence type="ECO:0000256" key="5">
    <source>
        <dbReference type="SAM" id="SignalP"/>
    </source>
</evidence>
<feature type="transmembrane region" description="Helical" evidence="4">
    <location>
        <begin position="239"/>
        <end position="259"/>
    </location>
</feature>
<feature type="chain" id="PRO_5026048113" evidence="5">
    <location>
        <begin position="20"/>
        <end position="457"/>
    </location>
</feature>
<proteinExistence type="evidence at transcript level"/>
<organism evidence="7">
    <name type="scientific">Phallusia mammillata</name>
    <dbReference type="NCBI Taxonomy" id="59560"/>
    <lineage>
        <taxon>Eukaryota</taxon>
        <taxon>Metazoa</taxon>
        <taxon>Chordata</taxon>
        <taxon>Tunicata</taxon>
        <taxon>Ascidiacea</taxon>
        <taxon>Phlebobranchia</taxon>
        <taxon>Ascidiidae</taxon>
        <taxon>Phallusia</taxon>
    </lineage>
</organism>